<sequence>MQNENLNHKKGLLALSPLILFVIVYFVSSLIAGDFYKMPITIAFMTACIYAIAVSRGKAFKQRIDSFCIGAGAKDIMLMACIFIMAGAFANSAKTAGCIDDTVNFTLSVLPDNMIMPGLFIAACFISLSIGTSVGTIVALTPIAAGLAHSTGTSVPLMVAVIVGGSFFGDNLSFISDTTIVATNTQGCKQSDKFLVNSYTTIPVAIIVMVVYMFVGQGVNSPTNIPSANIIKIIPYLIVIISAICGLNVLIVLTLGILSTGVVGMAFNAFDFFGWCQSMGDGITAMGDLIVVALLAGGLLKTLSDNGALDYLIRLITNKISNRRSCELTIASLVSIVNVCTANNTVAILTVGSISKDIGDKFGVDNRKSASILDTFSCCIQSILPYGAQILMATGLAAVSPMDIISHLYYPFVLFAVSVGSILFRYPKKYS</sequence>
<protein>
    <submittedName>
        <fullName evidence="11">Sodium:proton antiporter</fullName>
    </submittedName>
</protein>
<dbReference type="Proteomes" id="UP000032046">
    <property type="component" value="Unassembled WGS sequence"/>
</dbReference>
<feature type="transmembrane region" description="Helical" evidence="9">
    <location>
        <begin position="236"/>
        <end position="262"/>
    </location>
</feature>
<feature type="transmembrane region" description="Helical" evidence="9">
    <location>
        <begin position="282"/>
        <end position="300"/>
    </location>
</feature>
<evidence type="ECO:0000256" key="3">
    <source>
        <dbReference type="ARBA" id="ARBA00022449"/>
    </source>
</evidence>
<evidence type="ECO:0000256" key="1">
    <source>
        <dbReference type="ARBA" id="ARBA00004651"/>
    </source>
</evidence>
<feature type="domain" description="Na+/H+ antiporter NhaC-like C-terminal" evidence="10">
    <location>
        <begin position="238"/>
        <end position="425"/>
    </location>
</feature>
<evidence type="ECO:0000256" key="8">
    <source>
        <dbReference type="ARBA" id="ARBA00038435"/>
    </source>
</evidence>
<dbReference type="GO" id="GO:0005886">
    <property type="term" value="C:plasma membrane"/>
    <property type="evidence" value="ECO:0007669"/>
    <property type="project" value="UniProtKB-SubCell"/>
</dbReference>
<reference evidence="11 12" key="1">
    <citation type="submission" date="2015-01" db="EMBL/GenBank/DDBJ databases">
        <title>Comparative genomics of non-oral Prevotella species.</title>
        <authorList>
            <person name="Accetto T."/>
            <person name="Nograsek B."/>
            <person name="Avgustin G."/>
        </authorList>
    </citation>
    <scope>NUCLEOTIDE SEQUENCE [LARGE SCALE GENOMIC DNA]</scope>
    <source>
        <strain evidence="11 12">P5-119</strain>
    </source>
</reference>
<proteinExistence type="inferred from homology"/>
<evidence type="ECO:0000313" key="12">
    <source>
        <dbReference type="Proteomes" id="UP000032046"/>
    </source>
</evidence>
<keyword evidence="12" id="KW-1185">Reference proteome</keyword>
<dbReference type="InterPro" id="IPR052180">
    <property type="entry name" value="NhaC_Na-H+_Antiporter"/>
</dbReference>
<dbReference type="GeneID" id="93483548"/>
<evidence type="ECO:0000256" key="2">
    <source>
        <dbReference type="ARBA" id="ARBA00022448"/>
    </source>
</evidence>
<keyword evidence="2" id="KW-0813">Transport</keyword>
<keyword evidence="6 9" id="KW-1133">Transmembrane helix</keyword>
<feature type="transmembrane region" description="Helical" evidence="9">
    <location>
        <begin position="38"/>
        <end position="55"/>
    </location>
</feature>
<feature type="domain" description="Na+/H+ antiporter NhaC-like C-terminal" evidence="10">
    <location>
        <begin position="21"/>
        <end position="216"/>
    </location>
</feature>
<dbReference type="PANTHER" id="PTHR33451:SF5">
    <property type="entry name" value="NA+_H+ ANTIPORTER"/>
    <property type="match status" value="1"/>
</dbReference>
<keyword evidence="3" id="KW-0050">Antiport</keyword>
<evidence type="ECO:0000256" key="5">
    <source>
        <dbReference type="ARBA" id="ARBA00022692"/>
    </source>
</evidence>
<comment type="similarity">
    <text evidence="8">Belongs to the NhaC Na(+)/H(+) (TC 2.A.35) antiporter family.</text>
</comment>
<evidence type="ECO:0000256" key="9">
    <source>
        <dbReference type="SAM" id="Phobius"/>
    </source>
</evidence>
<feature type="transmembrane region" description="Helical" evidence="9">
    <location>
        <begin position="155"/>
        <end position="174"/>
    </location>
</feature>
<feature type="transmembrane region" description="Helical" evidence="9">
    <location>
        <begin position="114"/>
        <end position="143"/>
    </location>
</feature>
<dbReference type="STRING" id="1602171.ST44_09310"/>
<feature type="transmembrane region" description="Helical" evidence="9">
    <location>
        <begin position="408"/>
        <end position="426"/>
    </location>
</feature>
<accession>A0A0D0I4B8</accession>
<feature type="transmembrane region" description="Helical" evidence="9">
    <location>
        <begin position="76"/>
        <end position="94"/>
    </location>
</feature>
<comment type="caution">
    <text evidence="11">The sequence shown here is derived from an EMBL/GenBank/DDBJ whole genome shotgun (WGS) entry which is preliminary data.</text>
</comment>
<dbReference type="Pfam" id="PF03553">
    <property type="entry name" value="Na_H_antiporter"/>
    <property type="match status" value="2"/>
</dbReference>
<dbReference type="PANTHER" id="PTHR33451">
    <property type="entry name" value="MALATE-2H(+)/NA(+)-LACTATE ANTIPORTER"/>
    <property type="match status" value="1"/>
</dbReference>
<evidence type="ECO:0000256" key="6">
    <source>
        <dbReference type="ARBA" id="ARBA00022989"/>
    </source>
</evidence>
<comment type="subcellular location">
    <subcellularLocation>
        <location evidence="1">Cell membrane</location>
        <topology evidence="1">Multi-pass membrane protein</topology>
    </subcellularLocation>
</comment>
<keyword evidence="7 9" id="KW-0472">Membrane</keyword>
<keyword evidence="5 9" id="KW-0812">Transmembrane</keyword>
<organism evidence="11 12">
    <name type="scientific">Prevotella pectinovora</name>
    <dbReference type="NCBI Taxonomy" id="1602169"/>
    <lineage>
        <taxon>Bacteria</taxon>
        <taxon>Pseudomonadati</taxon>
        <taxon>Bacteroidota</taxon>
        <taxon>Bacteroidia</taxon>
        <taxon>Bacteroidales</taxon>
        <taxon>Prevotellaceae</taxon>
        <taxon>Prevotella</taxon>
    </lineage>
</organism>
<dbReference type="AlphaFoldDB" id="A0A0D0I4B8"/>
<gene>
    <name evidence="11" type="ORF">ST44_09310</name>
</gene>
<dbReference type="RefSeq" id="WP_022316455.1">
    <property type="nucleotide sequence ID" value="NZ_DBEXRU010000028.1"/>
</dbReference>
<evidence type="ECO:0000256" key="7">
    <source>
        <dbReference type="ARBA" id="ARBA00023136"/>
    </source>
</evidence>
<evidence type="ECO:0000256" key="4">
    <source>
        <dbReference type="ARBA" id="ARBA00022475"/>
    </source>
</evidence>
<evidence type="ECO:0000259" key="10">
    <source>
        <dbReference type="Pfam" id="PF03553"/>
    </source>
</evidence>
<dbReference type="GO" id="GO:0015297">
    <property type="term" value="F:antiporter activity"/>
    <property type="evidence" value="ECO:0007669"/>
    <property type="project" value="UniProtKB-KW"/>
</dbReference>
<name>A0A0D0I4B8_9BACT</name>
<feature type="transmembrane region" description="Helical" evidence="9">
    <location>
        <begin position="194"/>
        <end position="215"/>
    </location>
</feature>
<evidence type="ECO:0000313" key="11">
    <source>
        <dbReference type="EMBL" id="KIP61578.1"/>
    </source>
</evidence>
<keyword evidence="4" id="KW-1003">Cell membrane</keyword>
<dbReference type="InterPro" id="IPR018461">
    <property type="entry name" value="Na/H_Antiport_NhaC-like_C"/>
</dbReference>
<feature type="transmembrane region" description="Helical" evidence="9">
    <location>
        <begin position="12"/>
        <end position="32"/>
    </location>
</feature>
<dbReference type="EMBL" id="JXQK01000065">
    <property type="protein sequence ID" value="KIP61578.1"/>
    <property type="molecule type" value="Genomic_DNA"/>
</dbReference>